<feature type="signal peptide" evidence="2">
    <location>
        <begin position="1"/>
        <end position="20"/>
    </location>
</feature>
<keyword evidence="4" id="KW-1185">Reference proteome</keyword>
<organism evidence="3 4">
    <name type="scientific">Rhizophlyctis rosea</name>
    <dbReference type="NCBI Taxonomy" id="64517"/>
    <lineage>
        <taxon>Eukaryota</taxon>
        <taxon>Fungi</taxon>
        <taxon>Fungi incertae sedis</taxon>
        <taxon>Chytridiomycota</taxon>
        <taxon>Chytridiomycota incertae sedis</taxon>
        <taxon>Chytridiomycetes</taxon>
        <taxon>Rhizophlyctidales</taxon>
        <taxon>Rhizophlyctidaceae</taxon>
        <taxon>Rhizophlyctis</taxon>
    </lineage>
</organism>
<protein>
    <recommendedName>
        <fullName evidence="5">Chitin-binding type-4 domain-containing protein</fullName>
    </recommendedName>
</protein>
<dbReference type="EMBL" id="JADGJD010000280">
    <property type="protein sequence ID" value="KAJ3052617.1"/>
    <property type="molecule type" value="Genomic_DNA"/>
</dbReference>
<name>A0AAD5SGB1_9FUNG</name>
<accession>A0AAD5SGB1</accession>
<dbReference type="Proteomes" id="UP001212841">
    <property type="component" value="Unassembled WGS sequence"/>
</dbReference>
<evidence type="ECO:0000256" key="1">
    <source>
        <dbReference type="SAM" id="MobiDB-lite"/>
    </source>
</evidence>
<evidence type="ECO:0000256" key="2">
    <source>
        <dbReference type="SAM" id="SignalP"/>
    </source>
</evidence>
<evidence type="ECO:0000313" key="4">
    <source>
        <dbReference type="Proteomes" id="UP001212841"/>
    </source>
</evidence>
<reference evidence="3" key="1">
    <citation type="submission" date="2020-05" db="EMBL/GenBank/DDBJ databases">
        <title>Phylogenomic resolution of chytrid fungi.</title>
        <authorList>
            <person name="Stajich J.E."/>
            <person name="Amses K."/>
            <person name="Simmons R."/>
            <person name="Seto K."/>
            <person name="Myers J."/>
            <person name="Bonds A."/>
            <person name="Quandt C.A."/>
            <person name="Barry K."/>
            <person name="Liu P."/>
            <person name="Grigoriev I."/>
            <person name="Longcore J.E."/>
            <person name="James T.Y."/>
        </authorList>
    </citation>
    <scope>NUCLEOTIDE SEQUENCE</scope>
    <source>
        <strain evidence="3">JEL0318</strain>
    </source>
</reference>
<feature type="chain" id="PRO_5042066889" description="Chitin-binding type-4 domain-containing protein" evidence="2">
    <location>
        <begin position="21"/>
        <end position="355"/>
    </location>
</feature>
<gene>
    <name evidence="3" type="ORF">HK097_005983</name>
</gene>
<dbReference type="AlphaFoldDB" id="A0AAD5SGB1"/>
<feature type="compositionally biased region" description="Low complexity" evidence="1">
    <location>
        <begin position="236"/>
        <end position="252"/>
    </location>
</feature>
<feature type="compositionally biased region" description="Basic residues" evidence="1">
    <location>
        <begin position="253"/>
        <end position="267"/>
    </location>
</feature>
<dbReference type="Gene3D" id="2.70.50.70">
    <property type="match status" value="1"/>
</dbReference>
<feature type="region of interest" description="Disordered" evidence="1">
    <location>
        <begin position="198"/>
        <end position="309"/>
    </location>
</feature>
<proteinExistence type="predicted"/>
<keyword evidence="2" id="KW-0732">Signal</keyword>
<evidence type="ECO:0000313" key="3">
    <source>
        <dbReference type="EMBL" id="KAJ3052617.1"/>
    </source>
</evidence>
<feature type="compositionally biased region" description="Low complexity" evidence="1">
    <location>
        <begin position="200"/>
        <end position="211"/>
    </location>
</feature>
<comment type="caution">
    <text evidence="3">The sequence shown here is derived from an EMBL/GenBank/DDBJ whole genome shotgun (WGS) entry which is preliminary data.</text>
</comment>
<evidence type="ECO:0008006" key="5">
    <source>
        <dbReference type="Google" id="ProtNLM"/>
    </source>
</evidence>
<sequence>MHSIVNLLAFAAAFTSSVSAHGFMYGPGSLSSGQEGTVRDIGKINYQIDSLRNPNSAGFCRGAGKGAVTPISLSSGEDFTITLALSNGAQHIGDCWVEIVDANDSSNKVQIAGPVQCALPPVAQSNTDKGSGADQQCGGRLPKNLVTNDMCLNTWTFKPQNVDQIKCKDCILRWIWHATHISTSNPEVYENCADVTVSTNGSGNSGNNGNNGDKGEEEGSGSEPTSTIIKAVPIVPTSKPSTPSAPSNPTGSRHYRVIKKIIRHKKTSSSSGGSTQVKVDPIDTKPTTPSPPATNTNNNSGKSDSSSRCSERQMFCGSEKDIFHQCLADGTTYPFKCATGTVCKETAASIVCDYA</sequence>